<evidence type="ECO:0000313" key="6">
    <source>
        <dbReference type="Proteomes" id="UP000242637"/>
    </source>
</evidence>
<dbReference type="STRING" id="1121387.GCA_000429885_00541"/>
<evidence type="ECO:0000256" key="2">
    <source>
        <dbReference type="ARBA" id="ARBA00022679"/>
    </source>
</evidence>
<dbReference type="InterPro" id="IPR001296">
    <property type="entry name" value="Glyco_trans_1"/>
</dbReference>
<keyword evidence="1 5" id="KW-0328">Glycosyltransferase</keyword>
<dbReference type="Pfam" id="PF00534">
    <property type="entry name" value="Glycos_transf_1"/>
    <property type="match status" value="1"/>
</dbReference>
<reference evidence="5 6" key="1">
    <citation type="submission" date="2017-06" db="EMBL/GenBank/DDBJ databases">
        <authorList>
            <consortium name="Pathogen Informatics"/>
        </authorList>
    </citation>
    <scope>NUCLEOTIDE SEQUENCE [LARGE SCALE GENOMIC DNA]</scope>
    <source>
        <strain evidence="5 6">NCTC13039</strain>
    </source>
</reference>
<dbReference type="Gene3D" id="3.40.50.2000">
    <property type="entry name" value="Glycogen Phosphorylase B"/>
    <property type="match status" value="2"/>
</dbReference>
<sequence length="372" mass="40162">MKIIHVVGLISPQGEYGGPTRVAIEHATALTHLGHDVTIAAGTRGYDTPPNNINGVPTKLFRAHTPSRHGSLRALAAPELAIWLHTAAKNADIVHIHLGRDFVTMPAALAMRGTKTPYVLQTHGMVMPTHKTPIHALDKISTLPALRHASRILYLTPEERDGLINLDANINIEFLRNGIHTPEAPPPPRTTPQEVLFLARIHERKRPLDFIEAARRLAPQFPHITFRLIGPDEGQGTAVRDAIAASGHPDRIIWDGPIPPETTRDAIAAADIYVLPSVNEPYPMSVLEALALGTPTIITNTCGLAETIANGNAGTVIQPGPDHLTTAIHHLLTDTTARTNAAAGAYATARNHLDITTVATHLEKLYTTITQP</sequence>
<accession>A0A239VTM2</accession>
<evidence type="ECO:0000259" key="4">
    <source>
        <dbReference type="Pfam" id="PF13579"/>
    </source>
</evidence>
<dbReference type="InterPro" id="IPR028098">
    <property type="entry name" value="Glyco_trans_4-like_N"/>
</dbReference>
<dbReference type="SUPFAM" id="SSF53756">
    <property type="entry name" value="UDP-Glycosyltransferase/glycogen phosphorylase"/>
    <property type="match status" value="1"/>
</dbReference>
<dbReference type="OrthoDB" id="4316343at2"/>
<protein>
    <submittedName>
        <fullName evidence="5">Glycogen synthase</fullName>
        <ecNumber evidence="5">2.4.1.11</ecNumber>
    </submittedName>
</protein>
<dbReference type="PANTHER" id="PTHR12526:SF637">
    <property type="entry name" value="GLYCOSYLTRANSFERASE EPSF-RELATED"/>
    <property type="match status" value="1"/>
</dbReference>
<feature type="domain" description="Glycosyltransferase subfamily 4-like N-terminal" evidence="4">
    <location>
        <begin position="17"/>
        <end position="178"/>
    </location>
</feature>
<name>A0A239VTM2_9MICO</name>
<evidence type="ECO:0000256" key="1">
    <source>
        <dbReference type="ARBA" id="ARBA00022676"/>
    </source>
</evidence>
<dbReference type="PANTHER" id="PTHR12526">
    <property type="entry name" value="GLYCOSYLTRANSFERASE"/>
    <property type="match status" value="1"/>
</dbReference>
<keyword evidence="6" id="KW-1185">Reference proteome</keyword>
<evidence type="ECO:0000313" key="5">
    <source>
        <dbReference type="EMBL" id="SNV25043.1"/>
    </source>
</evidence>
<organism evidence="5 6">
    <name type="scientific">Dermatophilus congolensis</name>
    <dbReference type="NCBI Taxonomy" id="1863"/>
    <lineage>
        <taxon>Bacteria</taxon>
        <taxon>Bacillati</taxon>
        <taxon>Actinomycetota</taxon>
        <taxon>Actinomycetes</taxon>
        <taxon>Micrococcales</taxon>
        <taxon>Dermatophilaceae</taxon>
        <taxon>Dermatophilus</taxon>
    </lineage>
</organism>
<dbReference type="EMBL" id="LT906453">
    <property type="protein sequence ID" value="SNV25043.1"/>
    <property type="molecule type" value="Genomic_DNA"/>
</dbReference>
<dbReference type="GeneID" id="63460348"/>
<dbReference type="Pfam" id="PF13579">
    <property type="entry name" value="Glyco_trans_4_4"/>
    <property type="match status" value="1"/>
</dbReference>
<keyword evidence="2 5" id="KW-0808">Transferase</keyword>
<dbReference type="GO" id="GO:0004373">
    <property type="term" value="F:alpha-1,4-glucan glucosyltransferase (UDP-glucose donor) activity"/>
    <property type="evidence" value="ECO:0007669"/>
    <property type="project" value="UniProtKB-EC"/>
</dbReference>
<dbReference type="KEGG" id="dco:SAMEA4475696_2173"/>
<gene>
    <name evidence="5" type="ORF">SAMEA4475696_02173</name>
</gene>
<evidence type="ECO:0000259" key="3">
    <source>
        <dbReference type="Pfam" id="PF00534"/>
    </source>
</evidence>
<dbReference type="Proteomes" id="UP000242637">
    <property type="component" value="Chromosome 1"/>
</dbReference>
<dbReference type="RefSeq" id="WP_034400429.1">
    <property type="nucleotide sequence ID" value="NZ_JAAFNJ010000001.1"/>
</dbReference>
<dbReference type="EC" id="2.4.1.11" evidence="5"/>
<feature type="domain" description="Glycosyl transferase family 1" evidence="3">
    <location>
        <begin position="189"/>
        <end position="345"/>
    </location>
</feature>
<proteinExistence type="predicted"/>
<dbReference type="AlphaFoldDB" id="A0A239VTM2"/>